<accession>A0AAD8NVJ6</accession>
<feature type="region of interest" description="Disordered" evidence="3">
    <location>
        <begin position="226"/>
        <end position="258"/>
    </location>
</feature>
<feature type="compositionally biased region" description="Polar residues" evidence="3">
    <location>
        <begin position="729"/>
        <end position="743"/>
    </location>
</feature>
<feature type="region of interest" description="Disordered" evidence="3">
    <location>
        <begin position="470"/>
        <end position="529"/>
    </location>
</feature>
<evidence type="ECO:0000313" key="6">
    <source>
        <dbReference type="Proteomes" id="UP001229421"/>
    </source>
</evidence>
<protein>
    <recommendedName>
        <fullName evidence="4">CCHC-type domain-containing protein</fullName>
    </recommendedName>
</protein>
<dbReference type="GO" id="GO:0008270">
    <property type="term" value="F:zinc ion binding"/>
    <property type="evidence" value="ECO:0007669"/>
    <property type="project" value="UniProtKB-KW"/>
</dbReference>
<feature type="compositionally biased region" description="Basic and acidic residues" evidence="3">
    <location>
        <begin position="418"/>
        <end position="429"/>
    </location>
</feature>
<comment type="caution">
    <text evidence="5">The sequence shown here is derived from an EMBL/GenBank/DDBJ whole genome shotgun (WGS) entry which is preliminary data.</text>
</comment>
<dbReference type="SUPFAM" id="SSF57756">
    <property type="entry name" value="Retrovirus zinc finger-like domains"/>
    <property type="match status" value="1"/>
</dbReference>
<dbReference type="AlphaFoldDB" id="A0AAD8NVJ6"/>
<feature type="compositionally biased region" description="Low complexity" evidence="3">
    <location>
        <begin position="763"/>
        <end position="781"/>
    </location>
</feature>
<dbReference type="Pfam" id="PF22936">
    <property type="entry name" value="Pol_BBD"/>
    <property type="match status" value="1"/>
</dbReference>
<feature type="compositionally biased region" description="Low complexity" evidence="3">
    <location>
        <begin position="381"/>
        <end position="401"/>
    </location>
</feature>
<feature type="region of interest" description="Disordered" evidence="3">
    <location>
        <begin position="729"/>
        <end position="797"/>
    </location>
</feature>
<feature type="region of interest" description="Disordered" evidence="3">
    <location>
        <begin position="45"/>
        <end position="71"/>
    </location>
</feature>
<feature type="coiled-coil region" evidence="2">
    <location>
        <begin position="588"/>
        <end position="618"/>
    </location>
</feature>
<organism evidence="5 6">
    <name type="scientific">Tagetes erecta</name>
    <name type="common">African marigold</name>
    <dbReference type="NCBI Taxonomy" id="13708"/>
    <lineage>
        <taxon>Eukaryota</taxon>
        <taxon>Viridiplantae</taxon>
        <taxon>Streptophyta</taxon>
        <taxon>Embryophyta</taxon>
        <taxon>Tracheophyta</taxon>
        <taxon>Spermatophyta</taxon>
        <taxon>Magnoliopsida</taxon>
        <taxon>eudicotyledons</taxon>
        <taxon>Gunneridae</taxon>
        <taxon>Pentapetalae</taxon>
        <taxon>asterids</taxon>
        <taxon>campanulids</taxon>
        <taxon>Asterales</taxon>
        <taxon>Asteraceae</taxon>
        <taxon>Asteroideae</taxon>
        <taxon>Heliantheae alliance</taxon>
        <taxon>Tageteae</taxon>
        <taxon>Tagetes</taxon>
    </lineage>
</organism>
<feature type="compositionally biased region" description="Acidic residues" evidence="3">
    <location>
        <begin position="479"/>
        <end position="488"/>
    </location>
</feature>
<evidence type="ECO:0000259" key="4">
    <source>
        <dbReference type="PROSITE" id="PS50158"/>
    </source>
</evidence>
<dbReference type="Proteomes" id="UP001229421">
    <property type="component" value="Unassembled WGS sequence"/>
</dbReference>
<keyword evidence="1" id="KW-0862">Zinc</keyword>
<dbReference type="InterPro" id="IPR001878">
    <property type="entry name" value="Znf_CCHC"/>
</dbReference>
<dbReference type="InterPro" id="IPR036875">
    <property type="entry name" value="Znf_CCHC_sf"/>
</dbReference>
<evidence type="ECO:0000313" key="5">
    <source>
        <dbReference type="EMBL" id="KAK1429900.1"/>
    </source>
</evidence>
<name>A0AAD8NVJ6_TARER</name>
<evidence type="ECO:0000256" key="2">
    <source>
        <dbReference type="SAM" id="Coils"/>
    </source>
</evidence>
<sequence length="1177" mass="134304">MAPNDDSDNRVPRLVNRADFKNWTIRLKHHLCSIDNDLWKSIDKGPHIPTQTAPDSASTYTKDSTEPYPEDNLSAEDLRKVKNDSKAYSLMCKGLPLQVLSRLDTYPTGYTLFKALKSICEGDLQDLNDRLLCALPSSWKQTVTLLKHTEKFPMDLDLLIAKIEEVEIDESSRNTDRTGSHAQYKYIVNPANTVENAFLAQDATKFEDEGDLFVGASFYTDSSYIPNSPTYSQPQSPPRAQVQSQNVKNQSESQSSTVQAKVKDVMNILLQDDETKNAFTAFMASFQAYQGSHLTQMDVVLQDLFEMDPDDVEEMDLNWQMVMVAYRTQKHAYVNRSYKPHANKTVGFDKSKARCFNCNCYGHFSRECKAPKNQNYNDQASSSGQNQGQGQSSQQSSSYQQRNQRFIQKPYQSLPMPKLEDEGKKPEDQTKALVVSVKDGYDWSAYVEQFTSDLTSSLALVCEIEEDWSEEGDGKLIDDVSEDSEEYDWSAKSDPVEESESEIALMATSSESSSSTEQPKVSTDLPPNYVPLPDDVRGRLCSEQCIQQVEHYRTHSFKIGDKLSKHEKIHEQLKIDDKIADEKILSLKESWNKTLKELELVTKQLEEMTKNFEQEKVAHAVTQVELTKPVLIQLVEYPELNPKEEETVKEEGEFSGYNDPEYIRWKNEQKAKVADQLIKKKEVKQSEVSKAKVQKSNLTVNQSETKSWKGTFDLNGSYGKPINSSFKSNSGLKTGSCAKSSVVNDKRIEPKKVTKQDSLKSNQVPKQAKSQSKSPQKNQVNLKPNKTDNESRVGSTSKVNNRLFRISKKHCEICDRYNHVTAECFFNRYCSYCDKRNHSSEECFYNKFCDICERRNHETKDCFFRKNSSREMTPFPNFQRNQSFGFQNVNQSHSPVLRNFNRNNSGSNNFSSRNVQVNSFKPRALMVRNQKFENNLDPKLEERFIALRRKQLIQANGRNSFQPNLSNATNFQNLHYQQVRPRRPINSWFVDSGCSRHMTGNHALLQDFKLKNGTHVAFGGDAGGKITGEGTVSNGVISFDKVNYCAQLNFNLLSVSQICDKSYSTLFDDSFCYILKPGFKIDNEWVVVKAPRDRDVYKLDMSQIDAETETTCLIAHASNDESQLWHRRLGHSNFRNMNRLVTGNHAVGILSKKFSTTDLCPACLKSKQHRMSFKSKP</sequence>
<feature type="compositionally biased region" description="Polar residues" evidence="3">
    <location>
        <begin position="241"/>
        <end position="258"/>
    </location>
</feature>
<dbReference type="EMBL" id="JAUHHV010000003">
    <property type="protein sequence ID" value="KAK1429900.1"/>
    <property type="molecule type" value="Genomic_DNA"/>
</dbReference>
<feature type="domain" description="CCHC-type" evidence="4">
    <location>
        <begin position="354"/>
        <end position="369"/>
    </location>
</feature>
<dbReference type="PROSITE" id="PS50158">
    <property type="entry name" value="ZF_CCHC"/>
    <property type="match status" value="1"/>
</dbReference>
<keyword evidence="6" id="KW-1185">Reference proteome</keyword>
<feature type="compositionally biased region" description="Low complexity" evidence="3">
    <location>
        <begin position="508"/>
        <end position="517"/>
    </location>
</feature>
<dbReference type="Pfam" id="PF13976">
    <property type="entry name" value="gag_pre-integrs"/>
    <property type="match status" value="1"/>
</dbReference>
<evidence type="ECO:0000256" key="3">
    <source>
        <dbReference type="SAM" id="MobiDB-lite"/>
    </source>
</evidence>
<gene>
    <name evidence="5" type="ORF">QVD17_12228</name>
</gene>
<feature type="region of interest" description="Disordered" evidence="3">
    <location>
        <begin position="410"/>
        <end position="429"/>
    </location>
</feature>
<keyword evidence="1" id="KW-0479">Metal-binding</keyword>
<proteinExistence type="predicted"/>
<feature type="compositionally biased region" description="Basic and acidic residues" evidence="3">
    <location>
        <begin position="744"/>
        <end position="758"/>
    </location>
</feature>
<feature type="region of interest" description="Disordered" evidence="3">
    <location>
        <begin position="375"/>
        <end position="403"/>
    </location>
</feature>
<dbReference type="InterPro" id="IPR025724">
    <property type="entry name" value="GAG-pre-integrase_dom"/>
</dbReference>
<evidence type="ECO:0000256" key="1">
    <source>
        <dbReference type="PROSITE-ProRule" id="PRU00047"/>
    </source>
</evidence>
<keyword evidence="2" id="KW-0175">Coiled coil</keyword>
<reference evidence="5" key="1">
    <citation type="journal article" date="2023" name="bioRxiv">
        <title>Improved chromosome-level genome assembly for marigold (Tagetes erecta).</title>
        <authorList>
            <person name="Jiang F."/>
            <person name="Yuan L."/>
            <person name="Wang S."/>
            <person name="Wang H."/>
            <person name="Xu D."/>
            <person name="Wang A."/>
            <person name="Fan W."/>
        </authorList>
    </citation>
    <scope>NUCLEOTIDE SEQUENCE</scope>
    <source>
        <strain evidence="5">WSJ</strain>
        <tissue evidence="5">Leaf</tissue>
    </source>
</reference>
<dbReference type="InterPro" id="IPR054722">
    <property type="entry name" value="PolX-like_BBD"/>
</dbReference>
<feature type="compositionally biased region" description="Polar residues" evidence="3">
    <location>
        <begin position="49"/>
        <end position="62"/>
    </location>
</feature>
<dbReference type="GO" id="GO:0003676">
    <property type="term" value="F:nucleic acid binding"/>
    <property type="evidence" value="ECO:0007669"/>
    <property type="project" value="InterPro"/>
</dbReference>
<keyword evidence="1" id="KW-0863">Zinc-finger</keyword>